<proteinExistence type="predicted"/>
<dbReference type="Proteomes" id="UP000473091">
    <property type="component" value="Unassembled WGS sequence"/>
</dbReference>
<feature type="transmembrane region" description="Helical" evidence="6">
    <location>
        <begin position="343"/>
        <end position="367"/>
    </location>
</feature>
<comment type="subcellular location">
    <subcellularLocation>
        <location evidence="1">Cell membrane</location>
        <topology evidence="1">Multi-pass membrane protein</topology>
    </subcellularLocation>
</comment>
<dbReference type="AlphaFoldDB" id="A0A6M0LPA8"/>
<sequence>MGEKKIGLGSVIATGVGLVVASSCLLSLGIGAGGIGTPFIITMAIACVVNILTLLSVAELNALMPNLTGGLAQFSLAGVGPFITIICMVGGYLLCNSLAGSVEGAVFGNTFSSMFGGSIPPWVFTAVLIGFLLITNLNGVDVFIKVQDFVAYALIASLVIMGVLGTLGIGTGEVVNQPAVLASDFKSVTGICGLAFFLFVGGEYVIPLTKNCRNAKRDIPLGMILSMLIILAMQIFMVLGFKNYTQWDELSASTTPQILYGKMLLGPIGRYWMLVVTLLAAISSVNTIMSSLSYILMGMSKIELLPAFFQKTNKKGAPYIGIVIVATFFLVVNITGLSSTDSISFMIAVLAILWLISYMVSNLDVLLLRRRLPNAPRNFKVPFGNLLPILGILGSGYMIYSIDPSVEVKLLIYKVVGITIVALSIYSFFWVKIKVKRPLFQPYAIKEVMAMESDLYSKFHKKVG</sequence>
<feature type="transmembrane region" description="Helical" evidence="6">
    <location>
        <begin position="74"/>
        <end position="99"/>
    </location>
</feature>
<feature type="transmembrane region" description="Helical" evidence="6">
    <location>
        <begin position="188"/>
        <end position="207"/>
    </location>
</feature>
<organism evidence="7 8">
    <name type="scientific">Pseudobutyrivibrio xylanivorans</name>
    <dbReference type="NCBI Taxonomy" id="185007"/>
    <lineage>
        <taxon>Bacteria</taxon>
        <taxon>Bacillati</taxon>
        <taxon>Bacillota</taxon>
        <taxon>Clostridia</taxon>
        <taxon>Lachnospirales</taxon>
        <taxon>Lachnospiraceae</taxon>
        <taxon>Pseudobutyrivibrio</taxon>
    </lineage>
</organism>
<evidence type="ECO:0000256" key="2">
    <source>
        <dbReference type="ARBA" id="ARBA00022475"/>
    </source>
</evidence>
<dbReference type="GO" id="GO:0022857">
    <property type="term" value="F:transmembrane transporter activity"/>
    <property type="evidence" value="ECO:0007669"/>
    <property type="project" value="InterPro"/>
</dbReference>
<evidence type="ECO:0000256" key="5">
    <source>
        <dbReference type="ARBA" id="ARBA00023136"/>
    </source>
</evidence>
<dbReference type="Pfam" id="PF13520">
    <property type="entry name" value="AA_permease_2"/>
    <property type="match status" value="1"/>
</dbReference>
<feature type="transmembrane region" description="Helical" evidence="6">
    <location>
        <begin position="12"/>
        <end position="33"/>
    </location>
</feature>
<dbReference type="InterPro" id="IPR002293">
    <property type="entry name" value="AA/rel_permease1"/>
</dbReference>
<evidence type="ECO:0000256" key="1">
    <source>
        <dbReference type="ARBA" id="ARBA00004651"/>
    </source>
</evidence>
<keyword evidence="5 6" id="KW-0472">Membrane</keyword>
<comment type="caution">
    <text evidence="7">The sequence shown here is derived from an EMBL/GenBank/DDBJ whole genome shotgun (WGS) entry which is preliminary data.</text>
</comment>
<feature type="transmembrane region" description="Helical" evidence="6">
    <location>
        <begin position="119"/>
        <end position="137"/>
    </location>
</feature>
<evidence type="ECO:0000256" key="6">
    <source>
        <dbReference type="SAM" id="Phobius"/>
    </source>
</evidence>
<feature type="transmembrane region" description="Helical" evidence="6">
    <location>
        <begin position="271"/>
        <end position="296"/>
    </location>
</feature>
<feature type="transmembrane region" description="Helical" evidence="6">
    <location>
        <begin position="39"/>
        <end position="62"/>
    </location>
</feature>
<dbReference type="InterPro" id="IPR050367">
    <property type="entry name" value="APC_superfamily"/>
</dbReference>
<evidence type="ECO:0000256" key="4">
    <source>
        <dbReference type="ARBA" id="ARBA00022989"/>
    </source>
</evidence>
<feature type="transmembrane region" description="Helical" evidence="6">
    <location>
        <begin position="379"/>
        <end position="399"/>
    </location>
</feature>
<evidence type="ECO:0000313" key="7">
    <source>
        <dbReference type="EMBL" id="NEX02671.1"/>
    </source>
</evidence>
<keyword evidence="2" id="KW-1003">Cell membrane</keyword>
<dbReference type="Gene3D" id="1.20.1740.10">
    <property type="entry name" value="Amino acid/polyamine transporter I"/>
    <property type="match status" value="1"/>
</dbReference>
<feature type="transmembrane region" description="Helical" evidence="6">
    <location>
        <begin position="411"/>
        <end position="431"/>
    </location>
</feature>
<feature type="transmembrane region" description="Helical" evidence="6">
    <location>
        <begin position="219"/>
        <end position="241"/>
    </location>
</feature>
<evidence type="ECO:0000256" key="3">
    <source>
        <dbReference type="ARBA" id="ARBA00022692"/>
    </source>
</evidence>
<dbReference type="PROSITE" id="PS51257">
    <property type="entry name" value="PROKAR_LIPOPROTEIN"/>
    <property type="match status" value="1"/>
</dbReference>
<keyword evidence="3 6" id="KW-0812">Transmembrane</keyword>
<dbReference type="EMBL" id="VTVE01000004">
    <property type="protein sequence ID" value="NEX02671.1"/>
    <property type="molecule type" value="Genomic_DNA"/>
</dbReference>
<dbReference type="RefSeq" id="WP_090489076.1">
    <property type="nucleotide sequence ID" value="NZ_VTVE01000004.1"/>
</dbReference>
<protein>
    <submittedName>
        <fullName evidence="7">Amino acid permease</fullName>
    </submittedName>
</protein>
<keyword evidence="4 6" id="KW-1133">Transmembrane helix</keyword>
<feature type="transmembrane region" description="Helical" evidence="6">
    <location>
        <begin position="317"/>
        <end position="337"/>
    </location>
</feature>
<gene>
    <name evidence="7" type="ORF">F0Q01_12340</name>
</gene>
<dbReference type="PANTHER" id="PTHR42770:SF12">
    <property type="entry name" value="AMINO ACID TRANSPORTER"/>
    <property type="match status" value="1"/>
</dbReference>
<accession>A0A6M0LPA8</accession>
<name>A0A6M0LPA8_PSEXY</name>
<dbReference type="PIRSF" id="PIRSF006060">
    <property type="entry name" value="AA_transporter"/>
    <property type="match status" value="1"/>
</dbReference>
<dbReference type="PANTHER" id="PTHR42770">
    <property type="entry name" value="AMINO ACID TRANSPORTER-RELATED"/>
    <property type="match status" value="1"/>
</dbReference>
<reference evidence="7 8" key="1">
    <citation type="submission" date="2019-09" db="EMBL/GenBank/DDBJ databases">
        <authorList>
            <person name="Pidcock S.E."/>
            <person name="Huws S.A."/>
        </authorList>
    </citation>
    <scope>NUCLEOTIDE SEQUENCE [LARGE SCALE GENOMIC DNA]</scope>
    <source>
        <strain evidence="7 8">MZ8</strain>
    </source>
</reference>
<evidence type="ECO:0000313" key="8">
    <source>
        <dbReference type="Proteomes" id="UP000473091"/>
    </source>
</evidence>
<dbReference type="GO" id="GO:0005886">
    <property type="term" value="C:plasma membrane"/>
    <property type="evidence" value="ECO:0007669"/>
    <property type="project" value="UniProtKB-SubCell"/>
</dbReference>
<reference evidence="7 8" key="2">
    <citation type="submission" date="2020-03" db="EMBL/GenBank/DDBJ databases">
        <title>Investigating the evolutionary divergence of the Butyrivibrio group.</title>
        <authorList>
            <person name="Skvortsov T."/>
            <person name="Santos F.G."/>
            <person name="Ting K.S."/>
            <person name="Creevey C.J."/>
        </authorList>
    </citation>
    <scope>NUCLEOTIDE SEQUENCE [LARGE SCALE GENOMIC DNA]</scope>
    <source>
        <strain evidence="7 8">MZ8</strain>
    </source>
</reference>
<feature type="transmembrane region" description="Helical" evidence="6">
    <location>
        <begin position="149"/>
        <end position="168"/>
    </location>
</feature>